<feature type="domain" description="PiggyBac transposable element-derived protein" evidence="3">
    <location>
        <begin position="153"/>
        <end position="489"/>
    </location>
</feature>
<dbReference type="PANTHER" id="PTHR46599:SF3">
    <property type="entry name" value="PIGGYBAC TRANSPOSABLE ELEMENT-DERIVED PROTEIN 4"/>
    <property type="match status" value="1"/>
</dbReference>
<evidence type="ECO:0000259" key="3">
    <source>
        <dbReference type="Pfam" id="PF13843"/>
    </source>
</evidence>
<dbReference type="OrthoDB" id="8957712at2759"/>
<proteinExistence type="predicted"/>
<feature type="compositionally biased region" description="Basic and acidic residues" evidence="1">
    <location>
        <begin position="54"/>
        <end position="64"/>
    </location>
</feature>
<dbReference type="InterPro" id="IPR032718">
    <property type="entry name" value="PGBD4_Znf_C"/>
</dbReference>
<dbReference type="Pfam" id="PF13843">
    <property type="entry name" value="DDE_Tnp_1_7"/>
    <property type="match status" value="1"/>
</dbReference>
<feature type="domain" description="PiggyBac transposable element-derived protein 4 C-terminal zinc-finger" evidence="2">
    <location>
        <begin position="541"/>
        <end position="583"/>
    </location>
</feature>
<feature type="region of interest" description="Disordered" evidence="1">
    <location>
        <begin position="54"/>
        <end position="75"/>
    </location>
</feature>
<dbReference type="InterPro" id="IPR029526">
    <property type="entry name" value="PGBD"/>
</dbReference>
<evidence type="ECO:0000313" key="5">
    <source>
        <dbReference type="RefSeq" id="XP_014479202.1"/>
    </source>
</evidence>
<sequence length="588" mass="68339">MDSDKTINNITEIFADSLSDISSDDENMNICEDDDDFQDTTEVMIPVKKRERVLRKMDSDRDSENNCNSDGDESADSEIVIRARRKVLISSDSESEINDHLRNSLSDRVIPVNLDSNNWSTEDFQPSLEDFEGDWGIAVPPPKPDSIPEVVKLILGDDLFEMFSYQSSVYYSQTSKKQRKLIKSLKWSPVSPTEFKTFLALIILMGRTQKGNWKEYWSTDPLLTVPVFPQTMSRNRFEQIWKFWHFNDNSKMDQSSSRLFKIQPVLEYLVQKFNTVYKPKQQLSLDEGVIPWRGRFVFRTYNRGKIVKYGLLVRILSESDTGYICNFEIYTAEKKKLNETILSVLDPYLDLWHHVYQDNYYNSTSIAKTLLEHKTRMCGTIRQNRGLPQCLKDEACGLKKGEIAFRRNGDILLLIWKDKREVRMVSTIHDSSYCRTGKKSRNTGEEIKKPVCVHQYNMNMKGVDLADQYLSYNSILRKTVKWTKKVARNWLSTEKTTESTDLERGVPGPSNIAKRTPRKDHPQKLSDSIQQHIPVQLPPSKNKKFPTKRCKVCKINGKRSETRYVCKLCSVPLHLVTCFTKYHTLKNF</sequence>
<dbReference type="PANTHER" id="PTHR46599">
    <property type="entry name" value="PIGGYBAC TRANSPOSABLE ELEMENT-DERIVED PROTEIN 4"/>
    <property type="match status" value="1"/>
</dbReference>
<evidence type="ECO:0000256" key="1">
    <source>
        <dbReference type="SAM" id="MobiDB-lite"/>
    </source>
</evidence>
<name>A0A6P3XLR0_DINQU</name>
<dbReference type="GeneID" id="106746748"/>
<dbReference type="RefSeq" id="XP_014479202.1">
    <property type="nucleotide sequence ID" value="XM_014623716.1"/>
</dbReference>
<protein>
    <submittedName>
        <fullName evidence="5">PiggyBac transposable element-derived protein 4-like isoform X1</fullName>
    </submittedName>
</protein>
<keyword evidence="4" id="KW-1185">Reference proteome</keyword>
<evidence type="ECO:0000259" key="2">
    <source>
        <dbReference type="Pfam" id="PF13842"/>
    </source>
</evidence>
<evidence type="ECO:0000313" key="4">
    <source>
        <dbReference type="Proteomes" id="UP000515204"/>
    </source>
</evidence>
<organism evidence="4 5">
    <name type="scientific">Dinoponera quadriceps</name>
    <name type="common">South American ant</name>
    <dbReference type="NCBI Taxonomy" id="609295"/>
    <lineage>
        <taxon>Eukaryota</taxon>
        <taxon>Metazoa</taxon>
        <taxon>Ecdysozoa</taxon>
        <taxon>Arthropoda</taxon>
        <taxon>Hexapoda</taxon>
        <taxon>Insecta</taxon>
        <taxon>Pterygota</taxon>
        <taxon>Neoptera</taxon>
        <taxon>Endopterygota</taxon>
        <taxon>Hymenoptera</taxon>
        <taxon>Apocrita</taxon>
        <taxon>Aculeata</taxon>
        <taxon>Formicoidea</taxon>
        <taxon>Formicidae</taxon>
        <taxon>Ponerinae</taxon>
        <taxon>Ponerini</taxon>
        <taxon>Dinoponera</taxon>
    </lineage>
</organism>
<dbReference type="Proteomes" id="UP000515204">
    <property type="component" value="Unplaced"/>
</dbReference>
<gene>
    <name evidence="5" type="primary">LOC106746748</name>
</gene>
<dbReference type="Pfam" id="PF13842">
    <property type="entry name" value="zf-Tnp_2"/>
    <property type="match status" value="1"/>
</dbReference>
<reference evidence="5" key="1">
    <citation type="submission" date="2025-08" db="UniProtKB">
        <authorList>
            <consortium name="RefSeq"/>
        </authorList>
    </citation>
    <scope>IDENTIFICATION</scope>
</reference>
<dbReference type="AlphaFoldDB" id="A0A6P3XLR0"/>
<accession>A0A6P3XLR0</accession>
<feature type="region of interest" description="Disordered" evidence="1">
    <location>
        <begin position="497"/>
        <end position="526"/>
    </location>
</feature>
<dbReference type="KEGG" id="dqu:106746748"/>